<keyword evidence="4" id="KW-1185">Reference proteome</keyword>
<organism evidence="3 4">
    <name type="scientific">Paenibacillus cookii</name>
    <dbReference type="NCBI Taxonomy" id="157839"/>
    <lineage>
        <taxon>Bacteria</taxon>
        <taxon>Bacillati</taxon>
        <taxon>Bacillota</taxon>
        <taxon>Bacilli</taxon>
        <taxon>Bacillales</taxon>
        <taxon>Paenibacillaceae</taxon>
        <taxon>Paenibacillus</taxon>
    </lineage>
</organism>
<keyword evidence="1" id="KW-0560">Oxidoreductase</keyword>
<dbReference type="SUPFAM" id="SSF52218">
    <property type="entry name" value="Flavoproteins"/>
    <property type="match status" value="1"/>
</dbReference>
<name>A0ABQ4LXU4_9BACL</name>
<dbReference type="InterPro" id="IPR003680">
    <property type="entry name" value="Flavodoxin_fold"/>
</dbReference>
<protein>
    <submittedName>
        <fullName evidence="3">General stress protein 14</fullName>
    </submittedName>
</protein>
<feature type="domain" description="Flavodoxin-like fold" evidence="2">
    <location>
        <begin position="1"/>
        <end position="169"/>
    </location>
</feature>
<dbReference type="InterPro" id="IPR029039">
    <property type="entry name" value="Flavoprotein-like_sf"/>
</dbReference>
<comment type="caution">
    <text evidence="3">The sequence shown here is derived from an EMBL/GenBank/DDBJ whole genome shotgun (WGS) entry which is preliminary data.</text>
</comment>
<evidence type="ECO:0000256" key="1">
    <source>
        <dbReference type="ARBA" id="ARBA00023002"/>
    </source>
</evidence>
<evidence type="ECO:0000313" key="4">
    <source>
        <dbReference type="Proteomes" id="UP000680638"/>
    </source>
</evidence>
<sequence length="179" mass="20425">MKTLIIAAHPDLGVSQANRALIDAVKGEQGIFVHDLYAEYPDWNIDVAREHRLLTEHDRIVLQFPFYWYSTPPLLKKWFDDVILSGWAYGPGGYRLKGKEFMVATTAGGTEKSFQAGGDNWYAMSEYLKPIQGTINKCSGVFLPPFVVYDANRADGSRLQQEGRRYAEHIRMPYRVLVH</sequence>
<dbReference type="Proteomes" id="UP000680638">
    <property type="component" value="Unassembled WGS sequence"/>
</dbReference>
<gene>
    <name evidence="3" type="primary">ywrO</name>
    <name evidence="3" type="ORF">J21TS3_25790</name>
</gene>
<dbReference type="EMBL" id="BORW01000011">
    <property type="protein sequence ID" value="GIO67758.1"/>
    <property type="molecule type" value="Genomic_DNA"/>
</dbReference>
<dbReference type="RefSeq" id="WP_036707462.1">
    <property type="nucleotide sequence ID" value="NZ_BORW01000011.1"/>
</dbReference>
<dbReference type="PANTHER" id="PTHR47307">
    <property type="entry name" value="GLUTATHIONE-REGULATED POTASSIUM-EFFLUX SYSTEM ANCILLARY PROTEIN KEFG"/>
    <property type="match status" value="1"/>
</dbReference>
<dbReference type="InterPro" id="IPR046980">
    <property type="entry name" value="KefG/KefF"/>
</dbReference>
<dbReference type="PANTHER" id="PTHR47307:SF1">
    <property type="entry name" value="GLUTATHIONE-REGULATED POTASSIUM-EFFLUX SYSTEM ANCILLARY PROTEIN KEFG"/>
    <property type="match status" value="1"/>
</dbReference>
<reference evidence="3 4" key="1">
    <citation type="submission" date="2021-03" db="EMBL/GenBank/DDBJ databases">
        <title>Antimicrobial resistance genes in bacteria isolated from Japanese honey, and their potential for conferring macrolide and lincosamide resistance in the American foulbrood pathogen Paenibacillus larvae.</title>
        <authorList>
            <person name="Okamoto M."/>
            <person name="Kumagai M."/>
            <person name="Kanamori H."/>
            <person name="Takamatsu D."/>
        </authorList>
    </citation>
    <scope>NUCLEOTIDE SEQUENCE [LARGE SCALE GENOMIC DNA]</scope>
    <source>
        <strain evidence="3 4">J21TS3</strain>
    </source>
</reference>
<accession>A0ABQ4LXU4</accession>
<dbReference type="Gene3D" id="3.40.50.360">
    <property type="match status" value="1"/>
</dbReference>
<evidence type="ECO:0000259" key="2">
    <source>
        <dbReference type="Pfam" id="PF02525"/>
    </source>
</evidence>
<evidence type="ECO:0000313" key="3">
    <source>
        <dbReference type="EMBL" id="GIO67758.1"/>
    </source>
</evidence>
<proteinExistence type="predicted"/>
<dbReference type="Pfam" id="PF02525">
    <property type="entry name" value="Flavodoxin_2"/>
    <property type="match status" value="1"/>
</dbReference>